<gene>
    <name evidence="1" type="ORF">ACHAXA_007955</name>
</gene>
<organism evidence="1 2">
    <name type="scientific">Cyclostephanos tholiformis</name>
    <dbReference type="NCBI Taxonomy" id="382380"/>
    <lineage>
        <taxon>Eukaryota</taxon>
        <taxon>Sar</taxon>
        <taxon>Stramenopiles</taxon>
        <taxon>Ochrophyta</taxon>
        <taxon>Bacillariophyta</taxon>
        <taxon>Coscinodiscophyceae</taxon>
        <taxon>Thalassiosirophycidae</taxon>
        <taxon>Stephanodiscales</taxon>
        <taxon>Stephanodiscaceae</taxon>
        <taxon>Cyclostephanos</taxon>
    </lineage>
</organism>
<comment type="caution">
    <text evidence="1">The sequence shown here is derived from an EMBL/GenBank/DDBJ whole genome shotgun (WGS) entry which is preliminary data.</text>
</comment>
<reference evidence="1 2" key="1">
    <citation type="submission" date="2024-10" db="EMBL/GenBank/DDBJ databases">
        <title>Updated reference genomes for cyclostephanoid diatoms.</title>
        <authorList>
            <person name="Roberts W.R."/>
            <person name="Alverson A.J."/>
        </authorList>
    </citation>
    <scope>NUCLEOTIDE SEQUENCE [LARGE SCALE GENOMIC DNA]</scope>
    <source>
        <strain evidence="1 2">AJA228-03</strain>
    </source>
</reference>
<dbReference type="Proteomes" id="UP001530377">
    <property type="component" value="Unassembled WGS sequence"/>
</dbReference>
<dbReference type="EMBL" id="JALLPB020000659">
    <property type="protein sequence ID" value="KAL3807235.1"/>
    <property type="molecule type" value="Genomic_DNA"/>
</dbReference>
<dbReference type="PANTHER" id="PTHR21301:SF10">
    <property type="entry name" value="REVERSE TRANSCRIPTASE DOMAIN-CONTAINING PROTEIN"/>
    <property type="match status" value="1"/>
</dbReference>
<evidence type="ECO:0000313" key="2">
    <source>
        <dbReference type="Proteomes" id="UP001530377"/>
    </source>
</evidence>
<name>A0ABD3R2N0_9STRA</name>
<dbReference type="AlphaFoldDB" id="A0ABD3R2N0"/>
<protein>
    <recommendedName>
        <fullName evidence="3">Reverse transcriptase domain-containing protein</fullName>
    </recommendedName>
</protein>
<keyword evidence="2" id="KW-1185">Reference proteome</keyword>
<evidence type="ECO:0008006" key="3">
    <source>
        <dbReference type="Google" id="ProtNLM"/>
    </source>
</evidence>
<proteinExistence type="predicted"/>
<accession>A0ABD3R2N0</accession>
<sequence>MSREDYIARAFSDHLGDTNVYRRISQFEAYDCQIQLARKLESLLKEWGDDKLISPVELWFLQTSIDKYKDKPTRFRLTIKVHKQPWKTRPIVCCAGTMLNGFSRWIDYWLQRLKPFIPSFIKNSEQLINDLQSLGELPPGALLFKADAESMYTNIDTEHAIAVINHWLDNLSSKSQLPKGFPLQPLIQALEIVMRNNVFEFGDTRYLQLMDTAMGTSVACMYATIYFAIHEIETLIPTFGHNLFFIRRYIDDLIGIWVVRNPSITWEGFSTSLNSFGLLHWEIDEPSSSTDYLDLTITIKDRRIITRTYQKEMNLHQYLPPHSSHPLSTLRGMIYSLMRTYFKQNTLEQDYISTVTLMFHHLLARGWDRYTLKDTILAADVKLQQLDQQVNPLENQAIAAPRPPRESVFFHLPYHPHDIPRRRI</sequence>
<dbReference type="PANTHER" id="PTHR21301">
    <property type="entry name" value="REVERSE TRANSCRIPTASE"/>
    <property type="match status" value="1"/>
</dbReference>
<evidence type="ECO:0000313" key="1">
    <source>
        <dbReference type="EMBL" id="KAL3807235.1"/>
    </source>
</evidence>